<evidence type="ECO:0000259" key="8">
    <source>
        <dbReference type="PROSITE" id="PS50893"/>
    </source>
</evidence>
<dbReference type="Gene3D" id="3.40.50.300">
    <property type="entry name" value="P-loop containing nucleotide triphosphate hydrolases"/>
    <property type="match status" value="1"/>
</dbReference>
<evidence type="ECO:0000256" key="3">
    <source>
        <dbReference type="ARBA" id="ARBA00022741"/>
    </source>
</evidence>
<proteinExistence type="predicted"/>
<sequence length="593" mass="64014">MASPQTHGPAHGRSSWRSLWRLRAYLRPYAGSLVVSWFAALGGISAGTVIPLVGKEIIDGPVAHGDRTGLVPLGLLALALGVTEAVLTFVRRWSQAGPVLGLETAIRDDVYRQLQRLPMSFHDGWQSGQLLSRATSDLSTIRRFLGFGVLFLIMNILQLTAVTVVLLRMYWPLGLLVAASALPVVALSLRFERRYIGISRRLQDQQGDLATLVEESAVGVRTIRAFGRREHVFGGFAAAAREVRRTALGKVRLASRFFTFLEVVPNVTLALVLLLGAIAVGAGALTLGTLVAFTTLVLQLVWPVASLGYILAMGQEAMTSADRVVEVLDTVPEIRGGVDVIERPRGHVRFEGVEFRFPGADRPVLRDVWLEVRPGETIAVVGATGSGKTTLTTLVPRLCDVTAGRVTIDGHDVRHLSLASLRSVVATAFEEPTLFSMSVRENVTLGHGDAAEEEIRQALEIAQATFAYDLPWGLDTRIGEQGMSLSGGQRQRLALARAVLGRPRVLVLDDTLSALDVETEALVEDALRRVLADATGIVVAHRASTVLLADRVALLRDGTIAHVGRHGDLLATVPEYRELLAQDAGLDAERSAP</sequence>
<evidence type="ECO:0000313" key="11">
    <source>
        <dbReference type="Proteomes" id="UP000651728"/>
    </source>
</evidence>
<dbReference type="InterPro" id="IPR003439">
    <property type="entry name" value="ABC_transporter-like_ATP-bd"/>
</dbReference>
<evidence type="ECO:0000256" key="1">
    <source>
        <dbReference type="ARBA" id="ARBA00004651"/>
    </source>
</evidence>
<keyword evidence="3" id="KW-0547">Nucleotide-binding</keyword>
<dbReference type="RefSeq" id="WP_204283758.1">
    <property type="nucleotide sequence ID" value="NZ_BAABEJ010000001.1"/>
</dbReference>
<dbReference type="InterPro" id="IPR027417">
    <property type="entry name" value="P-loop_NTPase"/>
</dbReference>
<feature type="transmembrane region" description="Helical" evidence="7">
    <location>
        <begin position="29"/>
        <end position="50"/>
    </location>
</feature>
<evidence type="ECO:0000256" key="6">
    <source>
        <dbReference type="ARBA" id="ARBA00023136"/>
    </source>
</evidence>
<evidence type="ECO:0000256" key="7">
    <source>
        <dbReference type="SAM" id="Phobius"/>
    </source>
</evidence>
<comment type="subcellular location">
    <subcellularLocation>
        <location evidence="1">Cell membrane</location>
        <topology evidence="1">Multi-pass membrane protein</topology>
    </subcellularLocation>
</comment>
<dbReference type="InterPro" id="IPR039421">
    <property type="entry name" value="Type_1_exporter"/>
</dbReference>
<dbReference type="PROSITE" id="PS00211">
    <property type="entry name" value="ABC_TRANSPORTER_1"/>
    <property type="match status" value="1"/>
</dbReference>
<evidence type="ECO:0000313" key="10">
    <source>
        <dbReference type="EMBL" id="GIH30316.1"/>
    </source>
</evidence>
<dbReference type="InterPro" id="IPR011527">
    <property type="entry name" value="ABC1_TM_dom"/>
</dbReference>
<dbReference type="SMART" id="SM00382">
    <property type="entry name" value="AAA"/>
    <property type="match status" value="1"/>
</dbReference>
<dbReference type="Pfam" id="PF00005">
    <property type="entry name" value="ABC_tran"/>
    <property type="match status" value="1"/>
</dbReference>
<dbReference type="InterPro" id="IPR017871">
    <property type="entry name" value="ABC_transporter-like_CS"/>
</dbReference>
<evidence type="ECO:0000256" key="4">
    <source>
        <dbReference type="ARBA" id="ARBA00022840"/>
    </source>
</evidence>
<name>A0ABQ4F696_9ACTN</name>
<accession>A0ABQ4F696</accession>
<feature type="transmembrane region" description="Helical" evidence="7">
    <location>
        <begin position="173"/>
        <end position="191"/>
    </location>
</feature>
<dbReference type="EMBL" id="BOOB01000003">
    <property type="protein sequence ID" value="GIH30316.1"/>
    <property type="molecule type" value="Genomic_DNA"/>
</dbReference>
<reference evidence="10 11" key="1">
    <citation type="submission" date="2021-01" db="EMBL/GenBank/DDBJ databases">
        <title>Whole genome shotgun sequence of Microbispora amethystogenes NBRC 101907.</title>
        <authorList>
            <person name="Komaki H."/>
            <person name="Tamura T."/>
        </authorList>
    </citation>
    <scope>NUCLEOTIDE SEQUENCE [LARGE SCALE GENOMIC DNA]</scope>
    <source>
        <strain evidence="10 11">NBRC 101907</strain>
    </source>
</reference>
<dbReference type="Pfam" id="PF00664">
    <property type="entry name" value="ABC_membrane"/>
    <property type="match status" value="1"/>
</dbReference>
<evidence type="ECO:0000259" key="9">
    <source>
        <dbReference type="PROSITE" id="PS50929"/>
    </source>
</evidence>
<feature type="domain" description="ABC transporter" evidence="8">
    <location>
        <begin position="348"/>
        <end position="582"/>
    </location>
</feature>
<dbReference type="PANTHER" id="PTHR43394:SF1">
    <property type="entry name" value="ATP-BINDING CASSETTE SUB-FAMILY B MEMBER 10, MITOCHONDRIAL"/>
    <property type="match status" value="1"/>
</dbReference>
<dbReference type="GO" id="GO:0005524">
    <property type="term" value="F:ATP binding"/>
    <property type="evidence" value="ECO:0007669"/>
    <property type="project" value="UniProtKB-KW"/>
</dbReference>
<evidence type="ECO:0000256" key="5">
    <source>
        <dbReference type="ARBA" id="ARBA00022989"/>
    </source>
</evidence>
<protein>
    <submittedName>
        <fullName evidence="10">ABC transporter ATP-binding protein</fullName>
    </submittedName>
</protein>
<dbReference type="InterPro" id="IPR003593">
    <property type="entry name" value="AAA+_ATPase"/>
</dbReference>
<gene>
    <name evidence="10" type="ORF">Mam01_04800</name>
</gene>
<feature type="domain" description="ABC transmembrane type-1" evidence="9">
    <location>
        <begin position="38"/>
        <end position="316"/>
    </location>
</feature>
<feature type="transmembrane region" description="Helical" evidence="7">
    <location>
        <begin position="70"/>
        <end position="90"/>
    </location>
</feature>
<feature type="transmembrane region" description="Helical" evidence="7">
    <location>
        <begin position="260"/>
        <end position="284"/>
    </location>
</feature>
<keyword evidence="5 7" id="KW-1133">Transmembrane helix</keyword>
<dbReference type="SUPFAM" id="SSF52540">
    <property type="entry name" value="P-loop containing nucleoside triphosphate hydrolases"/>
    <property type="match status" value="1"/>
</dbReference>
<dbReference type="PANTHER" id="PTHR43394">
    <property type="entry name" value="ATP-DEPENDENT PERMEASE MDL1, MITOCHONDRIAL"/>
    <property type="match status" value="1"/>
</dbReference>
<dbReference type="SUPFAM" id="SSF90123">
    <property type="entry name" value="ABC transporter transmembrane region"/>
    <property type="match status" value="1"/>
</dbReference>
<organism evidence="10 11">
    <name type="scientific">Microbispora amethystogenes</name>
    <dbReference type="NCBI Taxonomy" id="1427754"/>
    <lineage>
        <taxon>Bacteria</taxon>
        <taxon>Bacillati</taxon>
        <taxon>Actinomycetota</taxon>
        <taxon>Actinomycetes</taxon>
        <taxon>Streptosporangiales</taxon>
        <taxon>Streptosporangiaceae</taxon>
        <taxon>Microbispora</taxon>
    </lineage>
</organism>
<keyword evidence="6 7" id="KW-0472">Membrane</keyword>
<feature type="transmembrane region" description="Helical" evidence="7">
    <location>
        <begin position="290"/>
        <end position="312"/>
    </location>
</feature>
<dbReference type="CDD" id="cd18543">
    <property type="entry name" value="ABC_6TM_Rv0194_D1_like"/>
    <property type="match status" value="1"/>
</dbReference>
<feature type="transmembrane region" description="Helical" evidence="7">
    <location>
        <begin position="144"/>
        <end position="167"/>
    </location>
</feature>
<evidence type="ECO:0000256" key="2">
    <source>
        <dbReference type="ARBA" id="ARBA00022692"/>
    </source>
</evidence>
<dbReference type="Gene3D" id="1.20.1560.10">
    <property type="entry name" value="ABC transporter type 1, transmembrane domain"/>
    <property type="match status" value="1"/>
</dbReference>
<dbReference type="InterPro" id="IPR036640">
    <property type="entry name" value="ABC1_TM_sf"/>
</dbReference>
<dbReference type="PROSITE" id="PS50929">
    <property type="entry name" value="ABC_TM1F"/>
    <property type="match status" value="1"/>
</dbReference>
<comment type="caution">
    <text evidence="10">The sequence shown here is derived from an EMBL/GenBank/DDBJ whole genome shotgun (WGS) entry which is preliminary data.</text>
</comment>
<keyword evidence="11" id="KW-1185">Reference proteome</keyword>
<dbReference type="Proteomes" id="UP000651728">
    <property type="component" value="Unassembled WGS sequence"/>
</dbReference>
<keyword evidence="2 7" id="KW-0812">Transmembrane</keyword>
<dbReference type="PROSITE" id="PS50893">
    <property type="entry name" value="ABC_TRANSPORTER_2"/>
    <property type="match status" value="1"/>
</dbReference>
<keyword evidence="4 10" id="KW-0067">ATP-binding</keyword>